<protein>
    <recommendedName>
        <fullName evidence="2">BON domain-containing protein</fullName>
    </recommendedName>
</protein>
<accession>A0A178IHU7</accession>
<evidence type="ECO:0000256" key="1">
    <source>
        <dbReference type="SAM" id="MobiDB-lite"/>
    </source>
</evidence>
<dbReference type="RefSeq" id="WP_068771276.1">
    <property type="nucleotide sequence ID" value="NZ_CP109796.1"/>
</dbReference>
<feature type="domain" description="BON" evidence="2">
    <location>
        <begin position="138"/>
        <end position="206"/>
    </location>
</feature>
<dbReference type="PROSITE" id="PS50914">
    <property type="entry name" value="BON"/>
    <property type="match status" value="1"/>
</dbReference>
<name>A0A178IHU7_9BACT</name>
<dbReference type="InterPro" id="IPR007055">
    <property type="entry name" value="BON_dom"/>
</dbReference>
<comment type="caution">
    <text evidence="3">The sequence shown here is derived from an EMBL/GenBank/DDBJ whole genome shotgun (WGS) entry which is preliminary data.</text>
</comment>
<proteinExistence type="predicted"/>
<evidence type="ECO:0000259" key="2">
    <source>
        <dbReference type="PROSITE" id="PS50914"/>
    </source>
</evidence>
<gene>
    <name evidence="3" type="ORF">AW736_15850</name>
</gene>
<dbReference type="EMBL" id="LRRQ01000125">
    <property type="protein sequence ID" value="OAM88699.1"/>
    <property type="molecule type" value="Genomic_DNA"/>
</dbReference>
<organism evidence="3 4">
    <name type="scientific">Termitidicoccus mucosus</name>
    <dbReference type="NCBI Taxonomy" id="1184151"/>
    <lineage>
        <taxon>Bacteria</taxon>
        <taxon>Pseudomonadati</taxon>
        <taxon>Verrucomicrobiota</taxon>
        <taxon>Opitutia</taxon>
        <taxon>Opitutales</taxon>
        <taxon>Opitutaceae</taxon>
        <taxon>Termitidicoccus</taxon>
    </lineage>
</organism>
<dbReference type="Pfam" id="PF04972">
    <property type="entry name" value="BON"/>
    <property type="match status" value="1"/>
</dbReference>
<sequence>MKTSLLVFLLGVALGAIGFYYSPLRQARADAAPPRVVASNKTTASDTSGKAASSGTATASGSAATSGSSAGTAASGTAKPTVMEHARDTAAAARDAVAQKLVEWKLTPADIKEELAKTSRVVREKARSTGTAISAGVSNARIIAVIKAKYTLDRDLDTAGISVDCDAGKVTLTGTLADAALVGRAITLALDTEGVNEVVSLLTVSAPAADADKKADPAKK</sequence>
<dbReference type="STRING" id="1184151.AW736_15850"/>
<feature type="compositionally biased region" description="Low complexity" evidence="1">
    <location>
        <begin position="32"/>
        <end position="78"/>
    </location>
</feature>
<evidence type="ECO:0000313" key="3">
    <source>
        <dbReference type="EMBL" id="OAM88699.1"/>
    </source>
</evidence>
<dbReference type="AlphaFoldDB" id="A0A178IHU7"/>
<dbReference type="Proteomes" id="UP000078486">
    <property type="component" value="Unassembled WGS sequence"/>
</dbReference>
<feature type="region of interest" description="Disordered" evidence="1">
    <location>
        <begin position="32"/>
        <end position="86"/>
    </location>
</feature>
<evidence type="ECO:0000313" key="4">
    <source>
        <dbReference type="Proteomes" id="UP000078486"/>
    </source>
</evidence>
<keyword evidence="4" id="KW-1185">Reference proteome</keyword>
<reference evidence="3 4" key="1">
    <citation type="submission" date="2016-01" db="EMBL/GenBank/DDBJ databases">
        <title>High potential of lignocellulose degradation of a new Verrucomicrobia species.</title>
        <authorList>
            <person name="Wang Y."/>
            <person name="Shi Y."/>
            <person name="Qiu Z."/>
            <person name="Liu S."/>
            <person name="Yang H."/>
        </authorList>
    </citation>
    <scope>NUCLEOTIDE SEQUENCE [LARGE SCALE GENOMIC DNA]</scope>
    <source>
        <strain evidence="3 4">TSB47</strain>
    </source>
</reference>